<dbReference type="GO" id="GO:0016020">
    <property type="term" value="C:membrane"/>
    <property type="evidence" value="ECO:0007669"/>
    <property type="project" value="UniProtKB-SubCell"/>
</dbReference>
<keyword evidence="8" id="KW-1185">Reference proteome</keyword>
<feature type="transmembrane region" description="Helical" evidence="6">
    <location>
        <begin position="547"/>
        <end position="567"/>
    </location>
</feature>
<protein>
    <submittedName>
        <fullName evidence="7">Uncharacterized protein</fullName>
    </submittedName>
</protein>
<dbReference type="CDD" id="cd17416">
    <property type="entry name" value="MFS_NPF1_2"/>
    <property type="match status" value="1"/>
</dbReference>
<dbReference type="Pfam" id="PF00854">
    <property type="entry name" value="PTR2"/>
    <property type="match status" value="1"/>
</dbReference>
<keyword evidence="3 6" id="KW-0812">Transmembrane</keyword>
<dbReference type="PANTHER" id="PTHR11654">
    <property type="entry name" value="OLIGOPEPTIDE TRANSPORTER-RELATED"/>
    <property type="match status" value="1"/>
</dbReference>
<feature type="transmembrane region" description="Helical" evidence="6">
    <location>
        <begin position="249"/>
        <end position="269"/>
    </location>
</feature>
<gene>
    <name evidence="7" type="ORF">IFM89_024093</name>
</gene>
<feature type="transmembrane region" description="Helical" evidence="6">
    <location>
        <begin position="76"/>
        <end position="95"/>
    </location>
</feature>
<feature type="transmembrane region" description="Helical" evidence="6">
    <location>
        <begin position="46"/>
        <end position="64"/>
    </location>
</feature>
<feature type="transmembrane region" description="Helical" evidence="6">
    <location>
        <begin position="383"/>
        <end position="403"/>
    </location>
</feature>
<comment type="subcellular location">
    <subcellularLocation>
        <location evidence="1">Membrane</location>
        <topology evidence="1">Multi-pass membrane protein</topology>
    </subcellularLocation>
</comment>
<dbReference type="InterPro" id="IPR036259">
    <property type="entry name" value="MFS_trans_sf"/>
</dbReference>
<dbReference type="OrthoDB" id="8904098at2759"/>
<evidence type="ECO:0000313" key="8">
    <source>
        <dbReference type="Proteomes" id="UP000631114"/>
    </source>
</evidence>
<organism evidence="7 8">
    <name type="scientific">Coptis chinensis</name>
    <dbReference type="NCBI Taxonomy" id="261450"/>
    <lineage>
        <taxon>Eukaryota</taxon>
        <taxon>Viridiplantae</taxon>
        <taxon>Streptophyta</taxon>
        <taxon>Embryophyta</taxon>
        <taxon>Tracheophyta</taxon>
        <taxon>Spermatophyta</taxon>
        <taxon>Magnoliopsida</taxon>
        <taxon>Ranunculales</taxon>
        <taxon>Ranunculaceae</taxon>
        <taxon>Coptidoideae</taxon>
        <taxon>Coptis</taxon>
    </lineage>
</organism>
<feature type="transmembrane region" description="Helical" evidence="6">
    <location>
        <begin position="467"/>
        <end position="485"/>
    </location>
</feature>
<proteinExistence type="inferred from homology"/>
<evidence type="ECO:0000313" key="7">
    <source>
        <dbReference type="EMBL" id="KAF9606272.1"/>
    </source>
</evidence>
<dbReference type="AlphaFoldDB" id="A0A835HXP0"/>
<feature type="transmembrane region" description="Helical" evidence="6">
    <location>
        <begin position="505"/>
        <end position="526"/>
    </location>
</feature>
<dbReference type="SUPFAM" id="SSF103473">
    <property type="entry name" value="MFS general substrate transporter"/>
    <property type="match status" value="1"/>
</dbReference>
<feature type="transmembrane region" description="Helical" evidence="6">
    <location>
        <begin position="151"/>
        <end position="169"/>
    </location>
</feature>
<comment type="similarity">
    <text evidence="2">Belongs to the major facilitator superfamily. Proton-dependent oligopeptide transporter (POT/PTR) (TC 2.A.17) family.</text>
</comment>
<evidence type="ECO:0000256" key="1">
    <source>
        <dbReference type="ARBA" id="ARBA00004141"/>
    </source>
</evidence>
<sequence length="593" mass="66102">MVATENGGSSWAWFLRFIKCDSFTSASTKRKPAGWKSMPYILGNETFERLATFGLLSNFIVYLLRHYNMDQVSATILVHIWTGTTNVAPLVGAYISDSHLGKFPTLVYSSFASAAGMVALTLTAAIPTLYPPKCTSEQHLHEQCKSATTSQLGFLCFALILLAIGAGGIRPCSLPFGVDQFDPSIASGRKGINSYFNWYYFSFTVVSILASTIVVYVQTYVSWAWGYGMPTIFMFCSIVLFFLGTRLYIYVPPGKSVFSGIVQVFVAAYKKRNLNLPNPELQGALYDPPLKGTLVSKVPLTQQFRNLNKAGIVLEGEVGSDGTCLNEWKLCSIQQIEEAKCLVKVVPIWISNVICFLAMAQQDTYTVAQATLMDRNVGHKFQIPQGSFGVVSMLTLAIWIPIYDRLIVPKLEKITKEEGGFTLLQRMGIGMIFAILSMVFAGLVEIKRRALAISHPQPDGVSPMSSMWLVPQLACVGFANAFIMIGQIEFYYKQFPEHMKSLGNSIFFCTLAGSSYLSSLLVSIIYKNTGKHGEPNWLDKNINHGRLEYFYFLIAGLGVLNFFYFLVCANRYHYKNCVVVNVEEDNYVELNRI</sequence>
<comment type="caution">
    <text evidence="7">The sequence shown here is derived from an EMBL/GenBank/DDBJ whole genome shotgun (WGS) entry which is preliminary data.</text>
</comment>
<evidence type="ECO:0000256" key="3">
    <source>
        <dbReference type="ARBA" id="ARBA00022692"/>
    </source>
</evidence>
<dbReference type="GO" id="GO:0022857">
    <property type="term" value="F:transmembrane transporter activity"/>
    <property type="evidence" value="ECO:0007669"/>
    <property type="project" value="InterPro"/>
</dbReference>
<feature type="transmembrane region" description="Helical" evidence="6">
    <location>
        <begin position="107"/>
        <end position="130"/>
    </location>
</feature>
<name>A0A835HXP0_9MAGN</name>
<evidence type="ECO:0000256" key="6">
    <source>
        <dbReference type="SAM" id="Phobius"/>
    </source>
</evidence>
<reference evidence="7 8" key="1">
    <citation type="submission" date="2020-10" db="EMBL/GenBank/DDBJ databases">
        <title>The Coptis chinensis genome and diversification of protoberbering-type alkaloids.</title>
        <authorList>
            <person name="Wang B."/>
            <person name="Shu S."/>
            <person name="Song C."/>
            <person name="Liu Y."/>
        </authorList>
    </citation>
    <scope>NUCLEOTIDE SEQUENCE [LARGE SCALE GENOMIC DNA]</scope>
    <source>
        <strain evidence="7">HL-2020</strain>
        <tissue evidence="7">Leaf</tissue>
    </source>
</reference>
<dbReference type="InterPro" id="IPR000109">
    <property type="entry name" value="POT_fam"/>
</dbReference>
<keyword evidence="5 6" id="KW-0472">Membrane</keyword>
<feature type="transmembrane region" description="Helical" evidence="6">
    <location>
        <begin position="198"/>
        <end position="217"/>
    </location>
</feature>
<evidence type="ECO:0000256" key="4">
    <source>
        <dbReference type="ARBA" id="ARBA00022989"/>
    </source>
</evidence>
<feature type="transmembrane region" description="Helical" evidence="6">
    <location>
        <begin position="224"/>
        <end position="243"/>
    </location>
</feature>
<dbReference type="EMBL" id="JADFTS010000005">
    <property type="protein sequence ID" value="KAF9606272.1"/>
    <property type="molecule type" value="Genomic_DNA"/>
</dbReference>
<dbReference type="Gene3D" id="1.20.1250.20">
    <property type="entry name" value="MFS general substrate transporter like domains"/>
    <property type="match status" value="1"/>
</dbReference>
<feature type="transmembrane region" description="Helical" evidence="6">
    <location>
        <begin position="423"/>
        <end position="446"/>
    </location>
</feature>
<keyword evidence="4 6" id="KW-1133">Transmembrane helix</keyword>
<evidence type="ECO:0000256" key="2">
    <source>
        <dbReference type="ARBA" id="ARBA00005982"/>
    </source>
</evidence>
<evidence type="ECO:0000256" key="5">
    <source>
        <dbReference type="ARBA" id="ARBA00023136"/>
    </source>
</evidence>
<dbReference type="Proteomes" id="UP000631114">
    <property type="component" value="Unassembled WGS sequence"/>
</dbReference>
<accession>A0A835HXP0</accession>